<protein>
    <submittedName>
        <fullName evidence="6">RNA polymerase sigma factor</fullName>
    </submittedName>
</protein>
<keyword evidence="4" id="KW-0804">Transcription</keyword>
<reference evidence="6 7" key="1">
    <citation type="submission" date="2019-02" db="EMBL/GenBank/DDBJ databases">
        <title>Deep-cultivation of Planctomycetes and their phenomic and genomic characterization uncovers novel biology.</title>
        <authorList>
            <person name="Wiegand S."/>
            <person name="Jogler M."/>
            <person name="Boedeker C."/>
            <person name="Pinto D."/>
            <person name="Vollmers J."/>
            <person name="Rivas-Marin E."/>
            <person name="Kohn T."/>
            <person name="Peeters S.H."/>
            <person name="Heuer A."/>
            <person name="Rast P."/>
            <person name="Oberbeckmann S."/>
            <person name="Bunk B."/>
            <person name="Jeske O."/>
            <person name="Meyerdierks A."/>
            <person name="Storesund J.E."/>
            <person name="Kallscheuer N."/>
            <person name="Luecker S."/>
            <person name="Lage O.M."/>
            <person name="Pohl T."/>
            <person name="Merkel B.J."/>
            <person name="Hornburger P."/>
            <person name="Mueller R.-W."/>
            <person name="Bruemmer F."/>
            <person name="Labrenz M."/>
            <person name="Spormann A.M."/>
            <person name="Op den Camp H."/>
            <person name="Overmann J."/>
            <person name="Amann R."/>
            <person name="Jetten M.S.M."/>
            <person name="Mascher T."/>
            <person name="Medema M.H."/>
            <person name="Devos D.P."/>
            <person name="Kaster A.-K."/>
            <person name="Ovreas L."/>
            <person name="Rohde M."/>
            <person name="Galperin M.Y."/>
            <person name="Jogler C."/>
        </authorList>
    </citation>
    <scope>NUCLEOTIDE SEQUENCE [LARGE SCALE GENOMIC DNA]</scope>
    <source>
        <strain evidence="6 7">FF011L</strain>
    </source>
</reference>
<keyword evidence="2" id="KW-0731">Sigma factor</keyword>
<dbReference type="GO" id="GO:0016987">
    <property type="term" value="F:sigma factor activity"/>
    <property type="evidence" value="ECO:0007669"/>
    <property type="project" value="UniProtKB-KW"/>
</dbReference>
<evidence type="ECO:0000256" key="4">
    <source>
        <dbReference type="ARBA" id="ARBA00023163"/>
    </source>
</evidence>
<proteinExistence type="predicted"/>
<evidence type="ECO:0000256" key="2">
    <source>
        <dbReference type="ARBA" id="ARBA00023082"/>
    </source>
</evidence>
<name>A0A517MH71_9BACT</name>
<gene>
    <name evidence="6" type="ORF">FF011L_30070</name>
</gene>
<evidence type="ECO:0000313" key="6">
    <source>
        <dbReference type="EMBL" id="QDS94228.1"/>
    </source>
</evidence>
<dbReference type="SUPFAM" id="SSF88946">
    <property type="entry name" value="Sigma2 domain of RNA polymerase sigma factors"/>
    <property type="match status" value="1"/>
</dbReference>
<dbReference type="InterPro" id="IPR013249">
    <property type="entry name" value="RNA_pol_sigma70_r4_t2"/>
</dbReference>
<keyword evidence="1" id="KW-0805">Transcription regulation</keyword>
<dbReference type="InterPro" id="IPR013325">
    <property type="entry name" value="RNA_pol_sigma_r2"/>
</dbReference>
<dbReference type="Gene3D" id="1.10.10.10">
    <property type="entry name" value="Winged helix-like DNA-binding domain superfamily/Winged helix DNA-binding domain"/>
    <property type="match status" value="1"/>
</dbReference>
<keyword evidence="7" id="KW-1185">Reference proteome</keyword>
<dbReference type="EMBL" id="CP036262">
    <property type="protein sequence ID" value="QDS94228.1"/>
    <property type="molecule type" value="Genomic_DNA"/>
</dbReference>
<accession>A0A517MH71</accession>
<dbReference type="InterPro" id="IPR013324">
    <property type="entry name" value="RNA_pol_sigma_r3/r4-like"/>
</dbReference>
<keyword evidence="3" id="KW-0238">DNA-binding</keyword>
<evidence type="ECO:0000313" key="7">
    <source>
        <dbReference type="Proteomes" id="UP000320672"/>
    </source>
</evidence>
<dbReference type="InterPro" id="IPR036388">
    <property type="entry name" value="WH-like_DNA-bd_sf"/>
</dbReference>
<dbReference type="PANTHER" id="PTHR30385">
    <property type="entry name" value="SIGMA FACTOR F FLAGELLAR"/>
    <property type="match status" value="1"/>
</dbReference>
<dbReference type="PANTHER" id="PTHR30385:SF8">
    <property type="entry name" value="RNA POLYMERASE SIGMA-E FACTOR"/>
    <property type="match status" value="1"/>
</dbReference>
<sequence>MIQEGSLAILPGSATAGDDRGREELIGMDRPWMRLVAGRYTRRIFKARYDQSDVVEVTLLEVCSSFPDFNGKTTQEITRWVEVILERTTLRMWREHVAKKRDVRRGLAMQACPSELSFLRPIPRDRVPSAQGMSGEQLLMVAQSSHSHPQRYRWAIELRFIAGLKLREIACQMETTIGVVAGSLRRGLEELNHTLPSGVRSNSGVHQ</sequence>
<feature type="domain" description="RNA polymerase sigma factor 70 region 4 type 2" evidence="5">
    <location>
        <begin position="149"/>
        <end position="191"/>
    </location>
</feature>
<dbReference type="AlphaFoldDB" id="A0A517MH71"/>
<dbReference type="GO" id="GO:0006352">
    <property type="term" value="P:DNA-templated transcription initiation"/>
    <property type="evidence" value="ECO:0007669"/>
    <property type="project" value="InterPro"/>
</dbReference>
<evidence type="ECO:0000259" key="5">
    <source>
        <dbReference type="Pfam" id="PF08281"/>
    </source>
</evidence>
<dbReference type="GO" id="GO:0003677">
    <property type="term" value="F:DNA binding"/>
    <property type="evidence" value="ECO:0007669"/>
    <property type="project" value="UniProtKB-KW"/>
</dbReference>
<evidence type="ECO:0000256" key="1">
    <source>
        <dbReference type="ARBA" id="ARBA00023015"/>
    </source>
</evidence>
<evidence type="ECO:0000256" key="3">
    <source>
        <dbReference type="ARBA" id="ARBA00023125"/>
    </source>
</evidence>
<dbReference type="Pfam" id="PF08281">
    <property type="entry name" value="Sigma70_r4_2"/>
    <property type="match status" value="1"/>
</dbReference>
<dbReference type="KEGG" id="rml:FF011L_30070"/>
<dbReference type="Proteomes" id="UP000320672">
    <property type="component" value="Chromosome"/>
</dbReference>
<dbReference type="SUPFAM" id="SSF88659">
    <property type="entry name" value="Sigma3 and sigma4 domains of RNA polymerase sigma factors"/>
    <property type="match status" value="1"/>
</dbReference>
<organism evidence="6 7">
    <name type="scientific">Roseimaritima multifibrata</name>
    <dbReference type="NCBI Taxonomy" id="1930274"/>
    <lineage>
        <taxon>Bacteria</taxon>
        <taxon>Pseudomonadati</taxon>
        <taxon>Planctomycetota</taxon>
        <taxon>Planctomycetia</taxon>
        <taxon>Pirellulales</taxon>
        <taxon>Pirellulaceae</taxon>
        <taxon>Roseimaritima</taxon>
    </lineage>
</organism>